<protein>
    <submittedName>
        <fullName evidence="2">Uncharacterized protein</fullName>
    </submittedName>
</protein>
<proteinExistence type="predicted"/>
<organism evidence="2 3">
    <name type="scientific">Brachionus plicatilis</name>
    <name type="common">Marine rotifer</name>
    <name type="synonym">Brachionus muelleri</name>
    <dbReference type="NCBI Taxonomy" id="10195"/>
    <lineage>
        <taxon>Eukaryota</taxon>
        <taxon>Metazoa</taxon>
        <taxon>Spiralia</taxon>
        <taxon>Gnathifera</taxon>
        <taxon>Rotifera</taxon>
        <taxon>Eurotatoria</taxon>
        <taxon>Monogononta</taxon>
        <taxon>Pseudotrocha</taxon>
        <taxon>Ploima</taxon>
        <taxon>Brachionidae</taxon>
        <taxon>Brachionus</taxon>
    </lineage>
</organism>
<dbReference type="Proteomes" id="UP000276133">
    <property type="component" value="Unassembled WGS sequence"/>
</dbReference>
<feature type="compositionally biased region" description="Low complexity" evidence="1">
    <location>
        <begin position="275"/>
        <end position="290"/>
    </location>
</feature>
<dbReference type="AlphaFoldDB" id="A0A3M7PPS4"/>
<evidence type="ECO:0000313" key="3">
    <source>
        <dbReference type="Proteomes" id="UP000276133"/>
    </source>
</evidence>
<reference evidence="2 3" key="1">
    <citation type="journal article" date="2018" name="Sci. Rep.">
        <title>Genomic signatures of local adaptation to the degree of environmental predictability in rotifers.</title>
        <authorList>
            <person name="Franch-Gras L."/>
            <person name="Hahn C."/>
            <person name="Garcia-Roger E.M."/>
            <person name="Carmona M.J."/>
            <person name="Serra M."/>
            <person name="Gomez A."/>
        </authorList>
    </citation>
    <scope>NUCLEOTIDE SEQUENCE [LARGE SCALE GENOMIC DNA]</scope>
    <source>
        <strain evidence="2">HYR1</strain>
    </source>
</reference>
<evidence type="ECO:0000256" key="1">
    <source>
        <dbReference type="SAM" id="MobiDB-lite"/>
    </source>
</evidence>
<comment type="caution">
    <text evidence="2">The sequence shown here is derived from an EMBL/GenBank/DDBJ whole genome shotgun (WGS) entry which is preliminary data.</text>
</comment>
<sequence length="341" mass="38453">MKSLNRTLFHREILTLLTTCLSDQERSCISSVGNFFSNEILIIEFNPSFDATSLYTKTIMIDNSIFKFDDPNKTKKVTTLIFHFLPSNITDQTIKRFIYNLKLKELLEKEISNENLKEIGWTNVTNGIKRVKITYPLEIDEQVQNLLKGHPAIKCSMAEKIRSMERSKIDFSELTVEEDTLTSANSGTIQQYQTSHSSIQPDEILSNTIGPFLADLDTGTKTPVALSSTYSTTFQEPAIPLPQNNIIQSANIPIFSQLNDPPTPVRPPGLDGFESELSSNYESNNEMSSNIQTTKPLKQRKKRTSSTIAKSKAKTQRSTSSIDDNAFFDSNEDVLPTKQLY</sequence>
<evidence type="ECO:0000313" key="2">
    <source>
        <dbReference type="EMBL" id="RNA01147.1"/>
    </source>
</evidence>
<dbReference type="EMBL" id="REGN01009447">
    <property type="protein sequence ID" value="RNA01147.1"/>
    <property type="molecule type" value="Genomic_DNA"/>
</dbReference>
<feature type="region of interest" description="Disordered" evidence="1">
    <location>
        <begin position="257"/>
        <end position="341"/>
    </location>
</feature>
<name>A0A3M7PPS4_BRAPC</name>
<gene>
    <name evidence="2" type="ORF">BpHYR1_015394</name>
</gene>
<accession>A0A3M7PPS4</accession>
<keyword evidence="3" id="KW-1185">Reference proteome</keyword>